<dbReference type="Ensembl" id="ENSOMET00000008750.1">
    <property type="protein sequence ID" value="ENSOMEP00000024804.1"/>
    <property type="gene ID" value="ENSOMEG00000005672.1"/>
</dbReference>
<dbReference type="InterPro" id="IPR013098">
    <property type="entry name" value="Ig_I-set"/>
</dbReference>
<dbReference type="GO" id="GO:2001204">
    <property type="term" value="P:regulation of osteoclast development"/>
    <property type="evidence" value="ECO:0007669"/>
    <property type="project" value="TreeGrafter"/>
</dbReference>
<feature type="domain" description="Ig-like" evidence="2">
    <location>
        <begin position="164"/>
        <end position="247"/>
    </location>
</feature>
<dbReference type="GO" id="GO:0045124">
    <property type="term" value="P:regulation of bone resorption"/>
    <property type="evidence" value="ECO:0007669"/>
    <property type="project" value="TreeGrafter"/>
</dbReference>
<dbReference type="InterPro" id="IPR007110">
    <property type="entry name" value="Ig-like_dom"/>
</dbReference>
<reference evidence="3" key="1">
    <citation type="submission" date="2025-08" db="UniProtKB">
        <authorList>
            <consortium name="Ensembl"/>
        </authorList>
    </citation>
    <scope>IDENTIFICATION</scope>
</reference>
<dbReference type="AlphaFoldDB" id="A0A3B3D5R0"/>
<dbReference type="SMART" id="SM00406">
    <property type="entry name" value="IGv"/>
    <property type="match status" value="1"/>
</dbReference>
<dbReference type="InterPro" id="IPR013783">
    <property type="entry name" value="Ig-like_fold"/>
</dbReference>
<dbReference type="InterPro" id="IPR003599">
    <property type="entry name" value="Ig_sub"/>
</dbReference>
<feature type="domain" description="Ig-like" evidence="2">
    <location>
        <begin position="20"/>
        <end position="158"/>
    </location>
</feature>
<dbReference type="Pfam" id="PF07679">
    <property type="entry name" value="I-set"/>
    <property type="match status" value="1"/>
</dbReference>
<dbReference type="InterPro" id="IPR042836">
    <property type="entry name" value="SIG15"/>
</dbReference>
<dbReference type="CDD" id="cd00096">
    <property type="entry name" value="Ig"/>
    <property type="match status" value="1"/>
</dbReference>
<dbReference type="Gene3D" id="2.60.40.10">
    <property type="entry name" value="Immunoglobulins"/>
    <property type="match status" value="2"/>
</dbReference>
<dbReference type="SMART" id="SM00409">
    <property type="entry name" value="IG"/>
    <property type="match status" value="1"/>
</dbReference>
<dbReference type="STRING" id="30732.ENSOMEP00000024804"/>
<dbReference type="GO" id="GO:0032956">
    <property type="term" value="P:regulation of actin cytoskeleton organization"/>
    <property type="evidence" value="ECO:0007669"/>
    <property type="project" value="TreeGrafter"/>
</dbReference>
<dbReference type="SUPFAM" id="SSF48726">
    <property type="entry name" value="Immunoglobulin"/>
    <property type="match status" value="2"/>
</dbReference>
<accession>A0A3B3D5R0</accession>
<dbReference type="Pfam" id="PF07686">
    <property type="entry name" value="V-set"/>
    <property type="match status" value="1"/>
</dbReference>
<keyword evidence="4" id="KW-1185">Reference proteome</keyword>
<dbReference type="PROSITE" id="PS50835">
    <property type="entry name" value="IG_LIKE"/>
    <property type="match status" value="2"/>
</dbReference>
<evidence type="ECO:0000313" key="3">
    <source>
        <dbReference type="Ensembl" id="ENSOMEP00000024804.1"/>
    </source>
</evidence>
<feature type="compositionally biased region" description="Polar residues" evidence="1">
    <location>
        <begin position="322"/>
        <end position="331"/>
    </location>
</feature>
<dbReference type="OMA" id="PADPSCE"/>
<reference evidence="3" key="2">
    <citation type="submission" date="2025-09" db="UniProtKB">
        <authorList>
            <consortium name="Ensembl"/>
        </authorList>
    </citation>
    <scope>IDENTIFICATION</scope>
</reference>
<protein>
    <recommendedName>
        <fullName evidence="2">Ig-like domain-containing protein</fullName>
    </recommendedName>
</protein>
<dbReference type="GO" id="GO:0005886">
    <property type="term" value="C:plasma membrane"/>
    <property type="evidence" value="ECO:0007669"/>
    <property type="project" value="TreeGrafter"/>
</dbReference>
<evidence type="ECO:0000256" key="1">
    <source>
        <dbReference type="SAM" id="MobiDB-lite"/>
    </source>
</evidence>
<dbReference type="PANTHER" id="PTHR46942">
    <property type="entry name" value="SIALIC ACID-BINDING IG-LIKE LECTIN 15"/>
    <property type="match status" value="1"/>
</dbReference>
<dbReference type="PANTHER" id="PTHR46942:SF1">
    <property type="entry name" value="SIALIC ACID-BINDING IG-LIKE LECTIN 15"/>
    <property type="match status" value="1"/>
</dbReference>
<dbReference type="InterPro" id="IPR013106">
    <property type="entry name" value="Ig_V-set"/>
</dbReference>
<dbReference type="InterPro" id="IPR036179">
    <property type="entry name" value="Ig-like_dom_sf"/>
</dbReference>
<dbReference type="GeneTree" id="ENSGT01150000286907"/>
<evidence type="ECO:0000313" key="4">
    <source>
        <dbReference type="Proteomes" id="UP000261560"/>
    </source>
</evidence>
<dbReference type="Proteomes" id="UP000261560">
    <property type="component" value="Unplaced"/>
</dbReference>
<evidence type="ECO:0000259" key="2">
    <source>
        <dbReference type="PROSITE" id="PS50835"/>
    </source>
</evidence>
<name>A0A3B3D5R0_ORYME</name>
<organism evidence="3 4">
    <name type="scientific">Oryzias melastigma</name>
    <name type="common">Marine medaka</name>
    <dbReference type="NCBI Taxonomy" id="30732"/>
    <lineage>
        <taxon>Eukaryota</taxon>
        <taxon>Metazoa</taxon>
        <taxon>Chordata</taxon>
        <taxon>Craniata</taxon>
        <taxon>Vertebrata</taxon>
        <taxon>Euteleostomi</taxon>
        <taxon>Actinopterygii</taxon>
        <taxon>Neopterygii</taxon>
        <taxon>Teleostei</taxon>
        <taxon>Neoteleostei</taxon>
        <taxon>Acanthomorphata</taxon>
        <taxon>Ovalentaria</taxon>
        <taxon>Atherinomorphae</taxon>
        <taxon>Beloniformes</taxon>
        <taxon>Adrianichthyidae</taxon>
        <taxon>Oryziinae</taxon>
        <taxon>Oryzias</taxon>
    </lineage>
</organism>
<feature type="region of interest" description="Disordered" evidence="1">
    <location>
        <begin position="310"/>
        <end position="349"/>
    </location>
</feature>
<sequence length="349" mass="37831">MTSYQGTSSFFSTFSFGEAPPLISASSRQCSVAALSSEDDGWSMSVQSEVRGIDGYPVVLPCTFNHPQHSQHSSLQVLWRRGHGQSAVVIYRCTSRPADPSCEPDLDQDQRYRLEGNPREHDLSLRINSATLQDNGRYYCRVEVLGREHITSISEVLTPVSSAPPRILALLVEGSELLGYTALCHVQGSPLPDVQWFGPDNQLEASPMGQGAPARYRSVSELRDVEPGQQYVCSASNPLGKEQATLFVLPPQPPLSVGGAPPHILLLLSVDLGAKLLLLVLMGRLEVQTLSGSNSQLTASEPALCSRGRWQPCSSPCPARQSPRSFSGSSRRTARRPPCPETPCPSASH</sequence>
<proteinExistence type="predicted"/>
<dbReference type="PaxDb" id="30732-ENSOMEP00000024804"/>